<sequence length="145" mass="16304">MEAYEITSHQKNYNEVVERTNKFWEILCDTAAKTNFAQVLPLNKVQGLGTLFGYKVTFQERPCVVDGSIKAMKVTFFLEYFEVGDEDMTKPKFAELTSIYILKGGLVQKEIDSKDYLTDIDSYDAANTIAPIIVSAALNSSLLQP</sequence>
<dbReference type="EMBL" id="CP165718">
    <property type="protein sequence ID" value="XDV10760.1"/>
    <property type="molecule type" value="Genomic_DNA"/>
</dbReference>
<evidence type="ECO:0008006" key="2">
    <source>
        <dbReference type="Google" id="ProtNLM"/>
    </source>
</evidence>
<gene>
    <name evidence="1" type="ORF">AB8S08_06155</name>
</gene>
<accession>A0AB39XCQ3</accession>
<evidence type="ECO:0000313" key="1">
    <source>
        <dbReference type="EMBL" id="XDV10760.1"/>
    </source>
</evidence>
<name>A0AB39XCQ3_9GAMM</name>
<organism evidence="1">
    <name type="scientific">Pseudidiomarina sp. PP-1MA</name>
    <dbReference type="NCBI Taxonomy" id="3237706"/>
    <lineage>
        <taxon>Bacteria</taxon>
        <taxon>Pseudomonadati</taxon>
        <taxon>Pseudomonadota</taxon>
        <taxon>Gammaproteobacteria</taxon>
        <taxon>Alteromonadales</taxon>
        <taxon>Idiomarinaceae</taxon>
        <taxon>Pseudidiomarina</taxon>
    </lineage>
</organism>
<dbReference type="AlphaFoldDB" id="A0AB39XCQ3"/>
<proteinExistence type="predicted"/>
<reference evidence="1" key="1">
    <citation type="submission" date="2024-07" db="EMBL/GenBank/DDBJ databases">
        <title>Whole genome sequence of bacterial strains from algal surface.</title>
        <authorList>
            <person name="Kumar P."/>
        </authorList>
    </citation>
    <scope>NUCLEOTIDE SEQUENCE</scope>
    <source>
        <strain evidence="1">PP-1MA</strain>
    </source>
</reference>
<protein>
    <recommendedName>
        <fullName evidence="2">Bet v I/Major latex protein domain-containing protein</fullName>
    </recommendedName>
</protein>
<dbReference type="RefSeq" id="WP_369744137.1">
    <property type="nucleotide sequence ID" value="NZ_CP165718.1"/>
</dbReference>